<organism evidence="1">
    <name type="scientific">marine metagenome</name>
    <dbReference type="NCBI Taxonomy" id="408172"/>
    <lineage>
        <taxon>unclassified sequences</taxon>
        <taxon>metagenomes</taxon>
        <taxon>ecological metagenomes</taxon>
    </lineage>
</organism>
<gene>
    <name evidence="1" type="ORF">METZ01_LOCUS403669</name>
</gene>
<accession>A0A382VXQ9</accession>
<proteinExistence type="predicted"/>
<dbReference type="EMBL" id="UINC01155135">
    <property type="protein sequence ID" value="SVD50815.1"/>
    <property type="molecule type" value="Genomic_DNA"/>
</dbReference>
<protein>
    <submittedName>
        <fullName evidence="1">Uncharacterized protein</fullName>
    </submittedName>
</protein>
<sequence>MNLMFGLNIPRLFPFAKSKGTFREYDILKTRSGTVRDKNYYLC</sequence>
<dbReference type="AlphaFoldDB" id="A0A382VXQ9"/>
<evidence type="ECO:0000313" key="1">
    <source>
        <dbReference type="EMBL" id="SVD50815.1"/>
    </source>
</evidence>
<reference evidence="1" key="1">
    <citation type="submission" date="2018-05" db="EMBL/GenBank/DDBJ databases">
        <authorList>
            <person name="Lanie J.A."/>
            <person name="Ng W.-L."/>
            <person name="Kazmierczak K.M."/>
            <person name="Andrzejewski T.M."/>
            <person name="Davidsen T.M."/>
            <person name="Wayne K.J."/>
            <person name="Tettelin H."/>
            <person name="Glass J.I."/>
            <person name="Rusch D."/>
            <person name="Podicherti R."/>
            <person name="Tsui H.-C.T."/>
            <person name="Winkler M.E."/>
        </authorList>
    </citation>
    <scope>NUCLEOTIDE SEQUENCE</scope>
</reference>
<name>A0A382VXQ9_9ZZZZ</name>